<dbReference type="InterPro" id="IPR025874">
    <property type="entry name" value="DZR"/>
</dbReference>
<protein>
    <recommendedName>
        <fullName evidence="1">DZANK-type domain-containing protein</fullName>
    </recommendedName>
</protein>
<proteinExistence type="predicted"/>
<evidence type="ECO:0000313" key="2">
    <source>
        <dbReference type="EMBL" id="QLJ52783.1"/>
    </source>
</evidence>
<evidence type="ECO:0000313" key="3">
    <source>
        <dbReference type="Proteomes" id="UP000510821"/>
    </source>
</evidence>
<organism evidence="2 3">
    <name type="scientific">Fermentimicrarchaeum limneticum</name>
    <dbReference type="NCBI Taxonomy" id="2795018"/>
    <lineage>
        <taxon>Archaea</taxon>
        <taxon>Candidatus Micrarchaeota</taxon>
        <taxon>Candidatus Fermentimicrarchaeales</taxon>
        <taxon>Candidatus Fermentimicrarchaeaceae</taxon>
        <taxon>Candidatus Fermentimicrarchaeum</taxon>
    </lineage>
</organism>
<feature type="domain" description="DZANK-type" evidence="1">
    <location>
        <begin position="66"/>
        <end position="109"/>
    </location>
</feature>
<evidence type="ECO:0000259" key="1">
    <source>
        <dbReference type="Pfam" id="PF12773"/>
    </source>
</evidence>
<reference evidence="3" key="1">
    <citation type="submission" date="2020-07" db="EMBL/GenBank/DDBJ databases">
        <title>Metabolic diversity and evolutionary history of the archaeal phylum ###Micrarchaeota### uncovered from a freshwater lake metagenome.</title>
        <authorList>
            <person name="Kadnikov V.V."/>
            <person name="Savvichev A.S."/>
            <person name="Mardanov A.V."/>
            <person name="Beletsky A.V."/>
            <person name="Chupakov A.V."/>
            <person name="Kokryatskaya N.M."/>
            <person name="Pimenov N.V."/>
            <person name="Ravin N.V."/>
        </authorList>
    </citation>
    <scope>NUCLEOTIDE SEQUENCE [LARGE SCALE GENOMIC DNA]</scope>
</reference>
<dbReference type="KEGG" id="flt:Sv326_0608"/>
<sequence length="113" mass="12210">MFDTFKVSSGAMGLLDGIADNVIKRTKDNLTYRAGDVATSTVTSGIKKGMDAVKKEPGPAKPLENCPKCKAKLEPDAKFCPACGFRLIVKCEKCNVEYPLGMKFCKQCGEALK</sequence>
<dbReference type="AlphaFoldDB" id="A0A7D6BQF7"/>
<gene>
    <name evidence="2" type="ORF">Sv326_0608</name>
</gene>
<dbReference type="Proteomes" id="UP000510821">
    <property type="component" value="Chromosome"/>
</dbReference>
<name>A0A7D6BQF7_FERL1</name>
<dbReference type="Pfam" id="PF12773">
    <property type="entry name" value="DZR"/>
    <property type="match status" value="1"/>
</dbReference>
<accession>A0A7D6BQF7</accession>
<dbReference type="EMBL" id="CP058998">
    <property type="protein sequence ID" value="QLJ52783.1"/>
    <property type="molecule type" value="Genomic_DNA"/>
</dbReference>